<dbReference type="Proteomes" id="UP000005466">
    <property type="component" value="Unassembled WGS sequence"/>
</dbReference>
<name>E7PRJ6_PSESG</name>
<evidence type="ECO:0000313" key="2">
    <source>
        <dbReference type="Proteomes" id="UP000005466"/>
    </source>
</evidence>
<dbReference type="HOGENOM" id="CLU_2297669_0_0_6"/>
<dbReference type="EMBL" id="ADWY01001192">
    <property type="protein sequence ID" value="EGH16250.1"/>
    <property type="molecule type" value="Genomic_DNA"/>
</dbReference>
<evidence type="ECO:0000313" key="1">
    <source>
        <dbReference type="EMBL" id="EGH16250.1"/>
    </source>
</evidence>
<feature type="non-terminal residue" evidence="1">
    <location>
        <position position="1"/>
    </location>
</feature>
<accession>E7PRJ6</accession>
<gene>
    <name evidence="1" type="ORF">Pgy4_24598</name>
</gene>
<sequence length="100" mass="10997">GVAKNPIYDREMHVHEKVTAIYNLLNVIGYKADSKLDRENRHVAAISDAAHAAIGTHAEILLSADRVFADKVRAIYEFLGVTTEVGLVVLVDGEIRLQAE</sequence>
<dbReference type="AlphaFoldDB" id="E7PRJ6"/>
<reference evidence="1 2" key="1">
    <citation type="journal article" date="2011" name="PLoS Pathog.">
        <title>Dynamic evolution of pathogenicity revealed by sequencing and comparative genomics of 19 Pseudomonas syringae isolates.</title>
        <authorList>
            <person name="Baltrus D.A."/>
            <person name="Nishimura M.T."/>
            <person name="Romanchuk A."/>
            <person name="Chang J.H."/>
            <person name="Mukhtar M.S."/>
            <person name="Cherkis K."/>
            <person name="Roach J."/>
            <person name="Grant S.R."/>
            <person name="Jones C.D."/>
            <person name="Dangl J.L."/>
        </authorList>
    </citation>
    <scope>NUCLEOTIDE SEQUENCE [LARGE SCALE GENOMIC DNA]</scope>
    <source>
        <strain evidence="2">race 4</strain>
    </source>
</reference>
<dbReference type="PATRIC" id="fig|875330.5.peg.4424"/>
<protein>
    <submittedName>
        <fullName evidence="1">Uncharacterized protein</fullName>
    </submittedName>
</protein>
<organism evidence="1 2">
    <name type="scientific">Pseudomonas savastanoi pv. glycinea str. race 4</name>
    <dbReference type="NCBI Taxonomy" id="875330"/>
    <lineage>
        <taxon>Bacteria</taxon>
        <taxon>Pseudomonadati</taxon>
        <taxon>Pseudomonadota</taxon>
        <taxon>Gammaproteobacteria</taxon>
        <taxon>Pseudomonadales</taxon>
        <taxon>Pseudomonadaceae</taxon>
        <taxon>Pseudomonas</taxon>
    </lineage>
</organism>
<proteinExistence type="predicted"/>
<dbReference type="RefSeq" id="WP_004660714.1">
    <property type="nucleotide sequence ID" value="NZ_AEGH01000073.1"/>
</dbReference>
<comment type="caution">
    <text evidence="1">The sequence shown here is derived from an EMBL/GenBank/DDBJ whole genome shotgun (WGS) entry which is preliminary data.</text>
</comment>